<feature type="domain" description="Response regulatory" evidence="7">
    <location>
        <begin position="6"/>
        <end position="125"/>
    </location>
</feature>
<proteinExistence type="predicted"/>
<reference evidence="8 9" key="1">
    <citation type="submission" date="2018-06" db="EMBL/GenBank/DDBJ databases">
        <authorList>
            <consortium name="Pathogen Informatics"/>
            <person name="Doyle S."/>
        </authorList>
    </citation>
    <scope>NUCLEOTIDE SEQUENCE [LARGE SCALE GENOMIC DNA]</scope>
    <source>
        <strain evidence="8 9">NCTC10571</strain>
    </source>
</reference>
<keyword evidence="2" id="KW-0805">Transcription regulation</keyword>
<dbReference type="GO" id="GO:0006355">
    <property type="term" value="P:regulation of DNA-templated transcription"/>
    <property type="evidence" value="ECO:0007669"/>
    <property type="project" value="InterPro"/>
</dbReference>
<dbReference type="InterPro" id="IPR001789">
    <property type="entry name" value="Sig_transdc_resp-reg_receiver"/>
</dbReference>
<dbReference type="CDD" id="cd06170">
    <property type="entry name" value="LuxR_C_like"/>
    <property type="match status" value="1"/>
</dbReference>
<dbReference type="PANTHER" id="PTHR43214">
    <property type="entry name" value="TWO-COMPONENT RESPONSE REGULATOR"/>
    <property type="match status" value="1"/>
</dbReference>
<dbReference type="InterPro" id="IPR016032">
    <property type="entry name" value="Sig_transdc_resp-reg_C-effctor"/>
</dbReference>
<keyword evidence="3" id="KW-0238">DNA-binding</keyword>
<evidence type="ECO:0000256" key="2">
    <source>
        <dbReference type="ARBA" id="ARBA00023015"/>
    </source>
</evidence>
<dbReference type="SMART" id="SM00421">
    <property type="entry name" value="HTH_LUXR"/>
    <property type="match status" value="1"/>
</dbReference>
<dbReference type="RefSeq" id="WP_115151090.1">
    <property type="nucleotide sequence ID" value="NZ_UGPP01000001.1"/>
</dbReference>
<dbReference type="GO" id="GO:0003677">
    <property type="term" value="F:DNA binding"/>
    <property type="evidence" value="ECO:0007669"/>
    <property type="project" value="UniProtKB-KW"/>
</dbReference>
<evidence type="ECO:0000256" key="1">
    <source>
        <dbReference type="ARBA" id="ARBA00022553"/>
    </source>
</evidence>
<dbReference type="GO" id="GO:0000160">
    <property type="term" value="P:phosphorelay signal transduction system"/>
    <property type="evidence" value="ECO:0007669"/>
    <property type="project" value="InterPro"/>
</dbReference>
<dbReference type="PANTHER" id="PTHR43214:SF41">
    <property type="entry name" value="NITRATE_NITRITE RESPONSE REGULATOR PROTEIN NARP"/>
    <property type="match status" value="1"/>
</dbReference>
<evidence type="ECO:0000313" key="9">
    <source>
        <dbReference type="Proteomes" id="UP000255234"/>
    </source>
</evidence>
<accession>A0A378NRH9</accession>
<name>A0A378NRH9_9FIRM</name>
<evidence type="ECO:0000256" key="5">
    <source>
        <dbReference type="PROSITE-ProRule" id="PRU00169"/>
    </source>
</evidence>
<dbReference type="InterPro" id="IPR058245">
    <property type="entry name" value="NreC/VraR/RcsB-like_REC"/>
</dbReference>
<keyword evidence="1 5" id="KW-0597">Phosphoprotein</keyword>
<feature type="domain" description="HTH luxR-type" evidence="6">
    <location>
        <begin position="146"/>
        <end position="211"/>
    </location>
</feature>
<sequence length="216" mass="24465">MSRTLKILLADDHSILRTGLKLLLSTQKDFKVVAEASNGKEVLSLLDDGLEVDVILLDLSMPVMSGLDCLRELNKRQSISSINVLVLTMHNEQQYIKEVMLLGAKGYLRKDTLDTELFKALRTLAEGRRYLAENDANSLLDSLMYIPPKKESLSSREEEVLNYIVRGYSLSDIAQKLCLSVKTISTYKTRIMTKLNCKQNSDLVNYALKNNILDKY</sequence>
<protein>
    <submittedName>
        <fullName evidence="8">Nitrogen regulation protein C</fullName>
    </submittedName>
</protein>
<dbReference type="InterPro" id="IPR000792">
    <property type="entry name" value="Tscrpt_reg_LuxR_C"/>
</dbReference>
<evidence type="ECO:0000256" key="3">
    <source>
        <dbReference type="ARBA" id="ARBA00023125"/>
    </source>
</evidence>
<organism evidence="8 9">
    <name type="scientific">Megamonas hypermegale</name>
    <dbReference type="NCBI Taxonomy" id="158847"/>
    <lineage>
        <taxon>Bacteria</taxon>
        <taxon>Bacillati</taxon>
        <taxon>Bacillota</taxon>
        <taxon>Negativicutes</taxon>
        <taxon>Selenomonadales</taxon>
        <taxon>Selenomonadaceae</taxon>
        <taxon>Megamonas</taxon>
    </lineage>
</organism>
<evidence type="ECO:0000313" key="8">
    <source>
        <dbReference type="EMBL" id="STY70476.1"/>
    </source>
</evidence>
<dbReference type="InterPro" id="IPR039420">
    <property type="entry name" value="WalR-like"/>
</dbReference>
<dbReference type="PRINTS" id="PR00038">
    <property type="entry name" value="HTHLUXR"/>
</dbReference>
<evidence type="ECO:0000259" key="6">
    <source>
        <dbReference type="PROSITE" id="PS50043"/>
    </source>
</evidence>
<keyword evidence="4" id="KW-0804">Transcription</keyword>
<evidence type="ECO:0000259" key="7">
    <source>
        <dbReference type="PROSITE" id="PS50110"/>
    </source>
</evidence>
<dbReference type="Proteomes" id="UP000255234">
    <property type="component" value="Unassembled WGS sequence"/>
</dbReference>
<dbReference type="CDD" id="cd17535">
    <property type="entry name" value="REC_NarL-like"/>
    <property type="match status" value="1"/>
</dbReference>
<feature type="modified residue" description="4-aspartylphosphate" evidence="5">
    <location>
        <position position="58"/>
    </location>
</feature>
<dbReference type="Pfam" id="PF00196">
    <property type="entry name" value="GerE"/>
    <property type="match status" value="1"/>
</dbReference>
<dbReference type="AlphaFoldDB" id="A0A378NRH9"/>
<dbReference type="SUPFAM" id="SSF46894">
    <property type="entry name" value="C-terminal effector domain of the bipartite response regulators"/>
    <property type="match status" value="1"/>
</dbReference>
<dbReference type="Pfam" id="PF00072">
    <property type="entry name" value="Response_reg"/>
    <property type="match status" value="1"/>
</dbReference>
<dbReference type="EMBL" id="UGPP01000001">
    <property type="protein sequence ID" value="STY70476.1"/>
    <property type="molecule type" value="Genomic_DNA"/>
</dbReference>
<gene>
    <name evidence="8" type="primary">nreC_1</name>
    <name evidence="8" type="ORF">NCTC10571_00613</name>
</gene>
<dbReference type="InterPro" id="IPR011006">
    <property type="entry name" value="CheY-like_superfamily"/>
</dbReference>
<dbReference type="SUPFAM" id="SSF52172">
    <property type="entry name" value="CheY-like"/>
    <property type="match status" value="1"/>
</dbReference>
<dbReference type="SMART" id="SM00448">
    <property type="entry name" value="REC"/>
    <property type="match status" value="1"/>
</dbReference>
<evidence type="ECO:0000256" key="4">
    <source>
        <dbReference type="ARBA" id="ARBA00023163"/>
    </source>
</evidence>
<dbReference type="Gene3D" id="3.40.50.2300">
    <property type="match status" value="1"/>
</dbReference>
<dbReference type="PROSITE" id="PS50110">
    <property type="entry name" value="RESPONSE_REGULATORY"/>
    <property type="match status" value="1"/>
</dbReference>
<dbReference type="PROSITE" id="PS50043">
    <property type="entry name" value="HTH_LUXR_2"/>
    <property type="match status" value="1"/>
</dbReference>